<name>A0ABX0SVH2_9PSEU</name>
<dbReference type="EMBL" id="JAANOU010000001">
    <property type="protein sequence ID" value="NIH80974.1"/>
    <property type="molecule type" value="Genomic_DNA"/>
</dbReference>
<comment type="caution">
    <text evidence="1">The sequence shown here is derived from an EMBL/GenBank/DDBJ whole genome shotgun (WGS) entry which is preliminary data.</text>
</comment>
<gene>
    <name evidence="1" type="ORF">FHX46_003504</name>
</gene>
<evidence type="ECO:0000313" key="2">
    <source>
        <dbReference type="Proteomes" id="UP000754495"/>
    </source>
</evidence>
<evidence type="ECO:0000313" key="1">
    <source>
        <dbReference type="EMBL" id="NIH80974.1"/>
    </source>
</evidence>
<reference evidence="1 2" key="1">
    <citation type="submission" date="2020-03" db="EMBL/GenBank/DDBJ databases">
        <title>Sequencing the genomes of 1000 actinobacteria strains.</title>
        <authorList>
            <person name="Klenk H.-P."/>
        </authorList>
    </citation>
    <scope>NUCLEOTIDE SEQUENCE [LARGE SCALE GENOMIC DNA]</scope>
    <source>
        <strain evidence="1 2">DSM 45668</strain>
    </source>
</reference>
<sequence>MSENDALRAFLARCREYDIDVQEARRVLARARTDVQSGRVLELDPYKLAWRRLRCRST</sequence>
<keyword evidence="2" id="KW-1185">Reference proteome</keyword>
<protein>
    <submittedName>
        <fullName evidence="1">Uncharacterized protein</fullName>
    </submittedName>
</protein>
<proteinExistence type="predicted"/>
<organism evidence="1 2">
    <name type="scientific">Amycolatopsis viridis</name>
    <dbReference type="NCBI Taxonomy" id="185678"/>
    <lineage>
        <taxon>Bacteria</taxon>
        <taxon>Bacillati</taxon>
        <taxon>Actinomycetota</taxon>
        <taxon>Actinomycetes</taxon>
        <taxon>Pseudonocardiales</taxon>
        <taxon>Pseudonocardiaceae</taxon>
        <taxon>Amycolatopsis</taxon>
    </lineage>
</organism>
<dbReference type="Proteomes" id="UP000754495">
    <property type="component" value="Unassembled WGS sequence"/>
</dbReference>
<dbReference type="RefSeq" id="WP_167096930.1">
    <property type="nucleotide sequence ID" value="NZ_JAANOU010000001.1"/>
</dbReference>
<accession>A0ABX0SVH2</accession>